<proteinExistence type="inferred from homology"/>
<evidence type="ECO:0000256" key="6">
    <source>
        <dbReference type="ARBA" id="ARBA00023136"/>
    </source>
</evidence>
<dbReference type="PANTHER" id="PTHR30250:SF10">
    <property type="entry name" value="LIPOPOLYSACCHARIDE BIOSYNTHESIS PROTEIN WZXC"/>
    <property type="match status" value="1"/>
</dbReference>
<dbReference type="GO" id="GO:0005886">
    <property type="term" value="C:plasma membrane"/>
    <property type="evidence" value="ECO:0007669"/>
    <property type="project" value="UniProtKB-SubCell"/>
</dbReference>
<keyword evidence="4 7" id="KW-0812">Transmembrane</keyword>
<feature type="transmembrane region" description="Helical" evidence="7">
    <location>
        <begin position="21"/>
        <end position="39"/>
    </location>
</feature>
<dbReference type="PANTHER" id="PTHR30250">
    <property type="entry name" value="PST FAMILY PREDICTED COLANIC ACID TRANSPORTER"/>
    <property type="match status" value="1"/>
</dbReference>
<evidence type="ECO:0000256" key="4">
    <source>
        <dbReference type="ARBA" id="ARBA00022692"/>
    </source>
</evidence>
<comment type="subcellular location">
    <subcellularLocation>
        <location evidence="1">Cell membrane</location>
        <topology evidence="1">Multi-pass membrane protein</topology>
    </subcellularLocation>
</comment>
<evidence type="ECO:0000313" key="8">
    <source>
        <dbReference type="EMBL" id="KDS34964.1"/>
    </source>
</evidence>
<dbReference type="EMBL" id="JNHK01000096">
    <property type="protein sequence ID" value="KDS34964.1"/>
    <property type="molecule type" value="Genomic_DNA"/>
</dbReference>
<evidence type="ECO:0000313" key="9">
    <source>
        <dbReference type="Proteomes" id="UP000027850"/>
    </source>
</evidence>
<keyword evidence="6 7" id="KW-0472">Membrane</keyword>
<keyword evidence="3" id="KW-1003">Cell membrane</keyword>
<evidence type="ECO:0000256" key="3">
    <source>
        <dbReference type="ARBA" id="ARBA00022475"/>
    </source>
</evidence>
<sequence>MRESFSRQAVKGVMWSAVERFSVQGIQFALSIVIARLVLPSEYGLIAMLGIFLAIAQAFVDSGFSNALIQKKDRTEVDYSTVFYFNILIALVVYGVLFVSAPAIASFYREPELVAVTRWVGVNLMLNAFLLVQRTRLLIVSDFRTLAKASLIAVSVSGLLGICLAWLGYGVWALIAQSLGNTFFNMVLLWWFVAWVPQKTFSWASFRELFAFGSKLLLGGLLHTIYLNFYTLVIGRFFNPMQVGYFNRSQTLAVFPATNLTEIVNRTMYPTLCALQNDEERLIRTFFNYLRFTLFIIFPLMIGLAVMSETLVELLLSEKWLPAAPFMSILCIAYMWYPFMVFNWQLLNVKGRSDLSLRAEIIKKIGAFSILLVSIPWGMNAICWGLLAYSLFDMFTISFFVRRIYQFDLRREIMETFPIGVSSLLMGLLMYVSLRLTSVLVLRLLLGIVVGTLSYSFFCYIFKLREFGFIKRIIRRV</sequence>
<name>A0AB34L9K0_PARDI</name>
<dbReference type="CDD" id="cd13127">
    <property type="entry name" value="MATE_tuaB_like"/>
    <property type="match status" value="1"/>
</dbReference>
<evidence type="ECO:0000256" key="7">
    <source>
        <dbReference type="SAM" id="Phobius"/>
    </source>
</evidence>
<dbReference type="Proteomes" id="UP000027850">
    <property type="component" value="Unassembled WGS sequence"/>
</dbReference>
<gene>
    <name evidence="8" type="ORF">M091_2742</name>
</gene>
<organism evidence="8 9">
    <name type="scientific">Parabacteroides distasonis str. 3776 D15 i</name>
    <dbReference type="NCBI Taxonomy" id="1339342"/>
    <lineage>
        <taxon>Bacteria</taxon>
        <taxon>Pseudomonadati</taxon>
        <taxon>Bacteroidota</taxon>
        <taxon>Bacteroidia</taxon>
        <taxon>Bacteroidales</taxon>
        <taxon>Tannerellaceae</taxon>
        <taxon>Parabacteroides</taxon>
    </lineage>
</organism>
<feature type="transmembrane region" description="Helical" evidence="7">
    <location>
        <begin position="81"/>
        <end position="104"/>
    </location>
</feature>
<evidence type="ECO:0000256" key="5">
    <source>
        <dbReference type="ARBA" id="ARBA00022989"/>
    </source>
</evidence>
<dbReference type="AlphaFoldDB" id="A0AB34L9K0"/>
<feature type="transmembrane region" description="Helical" evidence="7">
    <location>
        <begin position="145"/>
        <end position="169"/>
    </location>
</feature>
<dbReference type="Pfam" id="PF13440">
    <property type="entry name" value="Polysacc_synt_3"/>
    <property type="match status" value="1"/>
</dbReference>
<protein>
    <submittedName>
        <fullName evidence="8">Polysaccharide biosynthesis family protein</fullName>
    </submittedName>
</protein>
<feature type="transmembrane region" description="Helical" evidence="7">
    <location>
        <begin position="289"/>
        <end position="308"/>
    </location>
</feature>
<reference evidence="8 9" key="1">
    <citation type="submission" date="2014-04" db="EMBL/GenBank/DDBJ databases">
        <authorList>
            <person name="Sears C."/>
            <person name="Carroll K."/>
            <person name="Sack B.R."/>
            <person name="Qadri F."/>
            <person name="Myers L.L."/>
            <person name="Chung G.-T."/>
            <person name="Escheverria P."/>
            <person name="Fraser C.M."/>
            <person name="Sadzewicz L."/>
            <person name="Shefchek K.A."/>
            <person name="Tallon L."/>
            <person name="Das S.P."/>
            <person name="Daugherty S."/>
            <person name="Mongodin E.F."/>
        </authorList>
    </citation>
    <scope>NUCLEOTIDE SEQUENCE [LARGE SCALE GENOMIC DNA]</scope>
    <source>
        <strain evidence="8 9">3776 D15 i</strain>
    </source>
</reference>
<dbReference type="InterPro" id="IPR050833">
    <property type="entry name" value="Poly_Biosynth_Transport"/>
</dbReference>
<dbReference type="RefSeq" id="WP_036614959.1">
    <property type="nucleotide sequence ID" value="NZ_JNHK01000096.1"/>
</dbReference>
<feature type="transmembrane region" description="Helical" evidence="7">
    <location>
        <begin position="365"/>
        <end position="392"/>
    </location>
</feature>
<feature type="transmembrane region" description="Helical" evidence="7">
    <location>
        <begin position="440"/>
        <end position="462"/>
    </location>
</feature>
<feature type="transmembrane region" description="Helical" evidence="7">
    <location>
        <begin position="175"/>
        <end position="196"/>
    </location>
</feature>
<comment type="caution">
    <text evidence="8">The sequence shown here is derived from an EMBL/GenBank/DDBJ whole genome shotgun (WGS) entry which is preliminary data.</text>
</comment>
<evidence type="ECO:0000256" key="1">
    <source>
        <dbReference type="ARBA" id="ARBA00004651"/>
    </source>
</evidence>
<feature type="transmembrane region" description="Helical" evidence="7">
    <location>
        <begin position="216"/>
        <end position="238"/>
    </location>
</feature>
<feature type="transmembrane region" description="Helical" evidence="7">
    <location>
        <begin position="116"/>
        <end position="133"/>
    </location>
</feature>
<feature type="transmembrane region" description="Helical" evidence="7">
    <location>
        <begin position="45"/>
        <end position="69"/>
    </location>
</feature>
<keyword evidence="5 7" id="KW-1133">Transmembrane helix</keyword>
<accession>A0AB34L9K0</accession>
<evidence type="ECO:0000256" key="2">
    <source>
        <dbReference type="ARBA" id="ARBA00007430"/>
    </source>
</evidence>
<feature type="transmembrane region" description="Helical" evidence="7">
    <location>
        <begin position="320"/>
        <end position="337"/>
    </location>
</feature>
<feature type="transmembrane region" description="Helical" evidence="7">
    <location>
        <begin position="413"/>
        <end position="434"/>
    </location>
</feature>
<comment type="similarity">
    <text evidence="2">Belongs to the polysaccharide synthase family.</text>
</comment>